<evidence type="ECO:0000256" key="5">
    <source>
        <dbReference type="ARBA" id="ARBA00022679"/>
    </source>
</evidence>
<evidence type="ECO:0000313" key="13">
    <source>
        <dbReference type="Proteomes" id="UP000070160"/>
    </source>
</evidence>
<dbReference type="SMART" id="SM01409">
    <property type="entry name" value="RNA_pol_Rpb6"/>
    <property type="match status" value="1"/>
</dbReference>
<dbReference type="InterPro" id="IPR003716">
    <property type="entry name" value="DNA-dir_RNA_pol_omega"/>
</dbReference>
<keyword evidence="4 10" id="KW-0240">DNA-directed RNA polymerase</keyword>
<accession>A0A2J8BCK4</accession>
<reference evidence="13" key="2">
    <citation type="submission" date="2016-01" db="EMBL/GenBank/DDBJ databases">
        <authorList>
            <person name="Mitreva M."/>
            <person name="Pepin K.H."/>
            <person name="Mihindukulasuriya K.A."/>
            <person name="Fulton R."/>
            <person name="Fronick C."/>
            <person name="O'Laughlin M."/>
            <person name="Miner T."/>
            <person name="Herter B."/>
            <person name="Rosa B.A."/>
            <person name="Cordes M."/>
            <person name="Tomlinson C."/>
            <person name="Wollam A."/>
            <person name="Palsikar V.B."/>
            <person name="Mardis E.R."/>
            <person name="Wilson R.K."/>
        </authorList>
    </citation>
    <scope>NUCLEOTIDE SEQUENCE [LARGE SCALE GENOMIC DNA]</scope>
    <source>
        <strain evidence="13">KA00182</strain>
    </source>
</reference>
<sequence>MLIKPSLEDLIKKVDSKYTLVTLAAKRAREITSGDTPLVDVPTNKVVSLAMEEIKEGKITFESPKNSIK</sequence>
<dbReference type="GO" id="GO:0003677">
    <property type="term" value="F:DNA binding"/>
    <property type="evidence" value="ECO:0007669"/>
    <property type="project" value="UniProtKB-UniRule"/>
</dbReference>
<evidence type="ECO:0000313" key="14">
    <source>
        <dbReference type="Proteomes" id="UP000242958"/>
    </source>
</evidence>
<dbReference type="NCBIfam" id="TIGR00690">
    <property type="entry name" value="rpoZ"/>
    <property type="match status" value="1"/>
</dbReference>
<evidence type="ECO:0000256" key="9">
    <source>
        <dbReference type="ARBA" id="ARBA00048552"/>
    </source>
</evidence>
<evidence type="ECO:0000256" key="4">
    <source>
        <dbReference type="ARBA" id="ARBA00022478"/>
    </source>
</evidence>
<dbReference type="RefSeq" id="WP_007392789.1">
    <property type="nucleotide sequence ID" value="NZ_KQ960952.1"/>
</dbReference>
<dbReference type="PANTHER" id="PTHR34476">
    <property type="entry name" value="DNA-DIRECTED RNA POLYMERASE SUBUNIT OMEGA"/>
    <property type="match status" value="1"/>
</dbReference>
<dbReference type="AlphaFoldDB" id="A0A134CEV7"/>
<keyword evidence="5 10" id="KW-0808">Transferase</keyword>
<dbReference type="Gene3D" id="3.90.940.10">
    <property type="match status" value="1"/>
</dbReference>
<reference evidence="11" key="1">
    <citation type="submission" date="2016-01" db="EMBL/GenBank/DDBJ databases">
        <authorList>
            <person name="Oliw E.H."/>
        </authorList>
    </citation>
    <scope>NUCLEOTIDE SEQUENCE [LARGE SCALE GENOMIC DNA]</scope>
    <source>
        <strain evidence="11">KA00182</strain>
    </source>
</reference>
<evidence type="ECO:0000256" key="2">
    <source>
        <dbReference type="ARBA" id="ARBA00012418"/>
    </source>
</evidence>
<keyword evidence="13" id="KW-1185">Reference proteome</keyword>
<evidence type="ECO:0000256" key="8">
    <source>
        <dbReference type="ARBA" id="ARBA00029924"/>
    </source>
</evidence>
<dbReference type="PATRIC" id="fig|1588748.3.peg.1009"/>
<evidence type="ECO:0000313" key="12">
    <source>
        <dbReference type="EMBL" id="PNH22502.1"/>
    </source>
</evidence>
<dbReference type="HAMAP" id="MF_00366">
    <property type="entry name" value="RNApol_bact_RpoZ"/>
    <property type="match status" value="1"/>
</dbReference>
<dbReference type="GO" id="GO:0006351">
    <property type="term" value="P:DNA-templated transcription"/>
    <property type="evidence" value="ECO:0007669"/>
    <property type="project" value="UniProtKB-UniRule"/>
</dbReference>
<organism evidence="11 13">
    <name type="scientific">Megasphaera hutchinsoni</name>
    <dbReference type="NCBI Taxonomy" id="1588748"/>
    <lineage>
        <taxon>Bacteria</taxon>
        <taxon>Bacillati</taxon>
        <taxon>Bacillota</taxon>
        <taxon>Negativicutes</taxon>
        <taxon>Veillonellales</taxon>
        <taxon>Veillonellaceae</taxon>
        <taxon>Megasphaera</taxon>
    </lineage>
</organism>
<comment type="caution">
    <text evidence="11">The sequence shown here is derived from an EMBL/GenBank/DDBJ whole genome shotgun (WGS) entry which is preliminary data.</text>
</comment>
<comment type="subunit">
    <text evidence="10">The RNAP catalytic core consists of 2 alpha, 1 beta, 1 beta' and 1 omega subunit. When a sigma factor is associated with the core the holoenzyme is formed, which can initiate transcription.</text>
</comment>
<comment type="catalytic activity">
    <reaction evidence="9 10">
        <text>RNA(n) + a ribonucleoside 5'-triphosphate = RNA(n+1) + diphosphate</text>
        <dbReference type="Rhea" id="RHEA:21248"/>
        <dbReference type="Rhea" id="RHEA-COMP:14527"/>
        <dbReference type="Rhea" id="RHEA-COMP:17342"/>
        <dbReference type="ChEBI" id="CHEBI:33019"/>
        <dbReference type="ChEBI" id="CHEBI:61557"/>
        <dbReference type="ChEBI" id="CHEBI:140395"/>
        <dbReference type="EC" id="2.7.7.6"/>
    </reaction>
</comment>
<dbReference type="PANTHER" id="PTHR34476:SF1">
    <property type="entry name" value="DNA-DIRECTED RNA POLYMERASE SUBUNIT OMEGA"/>
    <property type="match status" value="1"/>
</dbReference>
<comment type="function">
    <text evidence="10">Promotes RNA polymerase assembly. Latches the N- and C-terminal regions of the beta' subunit thereby facilitating its interaction with the beta and alpha subunits.</text>
</comment>
<dbReference type="Pfam" id="PF01192">
    <property type="entry name" value="RNA_pol_Rpb6"/>
    <property type="match status" value="1"/>
</dbReference>
<dbReference type="STRING" id="1588748.HMPREF3182_01050"/>
<evidence type="ECO:0000256" key="6">
    <source>
        <dbReference type="ARBA" id="ARBA00022695"/>
    </source>
</evidence>
<evidence type="ECO:0000256" key="7">
    <source>
        <dbReference type="ARBA" id="ARBA00023163"/>
    </source>
</evidence>
<dbReference type="Proteomes" id="UP000242958">
    <property type="component" value="Unassembled WGS sequence"/>
</dbReference>
<accession>A0A134CEV7</accession>
<evidence type="ECO:0000313" key="11">
    <source>
        <dbReference type="EMBL" id="KXB90627.1"/>
    </source>
</evidence>
<keyword evidence="7 10" id="KW-0804">Transcription</keyword>
<name>A0A134CEV7_9FIRM</name>
<comment type="similarity">
    <text evidence="1 10">Belongs to the RNA polymerase subunit omega family.</text>
</comment>
<reference evidence="12 14" key="3">
    <citation type="submission" date="2017-05" db="EMBL/GenBank/DDBJ databases">
        <authorList>
            <person name="Song R."/>
            <person name="Chenine A.L."/>
            <person name="Ruprecht R.M."/>
        </authorList>
    </citation>
    <scope>NUCLEOTIDE SEQUENCE [LARGE SCALE GENOMIC DNA]</scope>
    <source>
        <strain evidence="12 14">KA00229</strain>
    </source>
</reference>
<evidence type="ECO:0000256" key="3">
    <source>
        <dbReference type="ARBA" id="ARBA00013725"/>
    </source>
</evidence>
<dbReference type="EMBL" id="LSDT01000044">
    <property type="protein sequence ID" value="KXB90627.1"/>
    <property type="molecule type" value="Genomic_DNA"/>
</dbReference>
<dbReference type="EC" id="2.7.7.6" evidence="2 10"/>
<evidence type="ECO:0000256" key="1">
    <source>
        <dbReference type="ARBA" id="ARBA00006711"/>
    </source>
</evidence>
<dbReference type="InterPro" id="IPR036161">
    <property type="entry name" value="RPB6/omega-like_sf"/>
</dbReference>
<proteinExistence type="inferred from homology"/>
<evidence type="ECO:0000256" key="10">
    <source>
        <dbReference type="HAMAP-Rule" id="MF_00366"/>
    </source>
</evidence>
<dbReference type="EMBL" id="NFMF01000001">
    <property type="protein sequence ID" value="PNH22502.1"/>
    <property type="molecule type" value="Genomic_DNA"/>
</dbReference>
<dbReference type="SUPFAM" id="SSF63562">
    <property type="entry name" value="RPB6/omega subunit-like"/>
    <property type="match status" value="1"/>
</dbReference>
<protein>
    <recommendedName>
        <fullName evidence="3 10">DNA-directed RNA polymerase subunit omega</fullName>
        <shortName evidence="10">RNAP omega subunit</shortName>
        <ecNumber evidence="2 10">2.7.7.6</ecNumber>
    </recommendedName>
    <alternativeName>
        <fullName evidence="10">RNA polymerase omega subunit</fullName>
    </alternativeName>
    <alternativeName>
        <fullName evidence="8 10">Transcriptase subunit omega</fullName>
    </alternativeName>
</protein>
<dbReference type="InterPro" id="IPR006110">
    <property type="entry name" value="Pol_omega/Rpo6/RPB6"/>
</dbReference>
<dbReference type="GO" id="GO:0000428">
    <property type="term" value="C:DNA-directed RNA polymerase complex"/>
    <property type="evidence" value="ECO:0007669"/>
    <property type="project" value="UniProtKB-KW"/>
</dbReference>
<gene>
    <name evidence="10" type="primary">rpoZ</name>
    <name evidence="12" type="ORF">CAL30_00630</name>
    <name evidence="11" type="ORF">HMPREF3182_01050</name>
</gene>
<keyword evidence="6 10" id="KW-0548">Nucleotidyltransferase</keyword>
<dbReference type="GO" id="GO:0003899">
    <property type="term" value="F:DNA-directed RNA polymerase activity"/>
    <property type="evidence" value="ECO:0007669"/>
    <property type="project" value="UniProtKB-UniRule"/>
</dbReference>
<dbReference type="Proteomes" id="UP000070160">
    <property type="component" value="Unassembled WGS sequence"/>
</dbReference>